<evidence type="ECO:0000256" key="3">
    <source>
        <dbReference type="ARBA" id="ARBA00022603"/>
    </source>
</evidence>
<gene>
    <name evidence="6 7" type="primary">rsmG</name>
    <name evidence="7" type="ORF">V0U79_09590</name>
</gene>
<keyword evidence="4 6" id="KW-0808">Transferase</keyword>
<protein>
    <recommendedName>
        <fullName evidence="6">Ribosomal RNA small subunit methyltransferase G</fullName>
        <ecNumber evidence="6">2.1.1.170</ecNumber>
    </recommendedName>
    <alternativeName>
        <fullName evidence="6">16S rRNA 7-methylguanosine methyltransferase</fullName>
        <shortName evidence="6">16S rRNA m7G methyltransferase</shortName>
    </alternativeName>
</protein>
<dbReference type="PANTHER" id="PTHR31760">
    <property type="entry name" value="S-ADENOSYL-L-METHIONINE-DEPENDENT METHYLTRANSFERASES SUPERFAMILY PROTEIN"/>
    <property type="match status" value="1"/>
</dbReference>
<dbReference type="SUPFAM" id="SSF53335">
    <property type="entry name" value="S-adenosyl-L-methionine-dependent methyltransferases"/>
    <property type="match status" value="1"/>
</dbReference>
<feature type="binding site" evidence="6">
    <location>
        <position position="73"/>
    </location>
    <ligand>
        <name>S-adenosyl-L-methionine</name>
        <dbReference type="ChEBI" id="CHEBI:59789"/>
    </ligand>
</feature>
<feature type="binding site" evidence="6">
    <location>
        <begin position="128"/>
        <end position="129"/>
    </location>
    <ligand>
        <name>S-adenosyl-L-methionine</name>
        <dbReference type="ChEBI" id="CHEBI:59789"/>
    </ligand>
</feature>
<comment type="similarity">
    <text evidence="6">Belongs to the methyltransferase superfamily. RNA methyltransferase RsmG family.</text>
</comment>
<dbReference type="PANTHER" id="PTHR31760:SF0">
    <property type="entry name" value="S-ADENOSYL-L-METHIONINE-DEPENDENT METHYLTRANSFERASES SUPERFAMILY PROTEIN"/>
    <property type="match status" value="1"/>
</dbReference>
<dbReference type="GO" id="GO:0032259">
    <property type="term" value="P:methylation"/>
    <property type="evidence" value="ECO:0007669"/>
    <property type="project" value="UniProtKB-KW"/>
</dbReference>
<dbReference type="GO" id="GO:0008168">
    <property type="term" value="F:methyltransferase activity"/>
    <property type="evidence" value="ECO:0007669"/>
    <property type="project" value="UniProtKB-KW"/>
</dbReference>
<dbReference type="NCBIfam" id="TIGR00138">
    <property type="entry name" value="rsmG_gidB"/>
    <property type="match status" value="1"/>
</dbReference>
<dbReference type="Proteomes" id="UP001354971">
    <property type="component" value="Unassembled WGS sequence"/>
</dbReference>
<dbReference type="Pfam" id="PF02527">
    <property type="entry name" value="GidB"/>
    <property type="match status" value="1"/>
</dbReference>
<dbReference type="EMBL" id="JAZDRP010000005">
    <property type="protein sequence ID" value="MEE2526619.1"/>
    <property type="molecule type" value="Genomic_DNA"/>
</dbReference>
<keyword evidence="1 6" id="KW-0963">Cytoplasm</keyword>
<comment type="subcellular location">
    <subcellularLocation>
        <location evidence="6">Cytoplasm</location>
    </subcellularLocation>
</comment>
<accession>A0ABU7LTE4</accession>
<keyword evidence="5 6" id="KW-0949">S-adenosyl-L-methionine</keyword>
<keyword evidence="8" id="KW-1185">Reference proteome</keyword>
<dbReference type="InterPro" id="IPR003682">
    <property type="entry name" value="rRNA_ssu_MeTfrase_G"/>
</dbReference>
<proteinExistence type="inferred from homology"/>
<comment type="caution">
    <text evidence="6">Lacks conserved residue(s) required for the propagation of feature annotation.</text>
</comment>
<keyword evidence="2 6" id="KW-0698">rRNA processing</keyword>
<evidence type="ECO:0000256" key="1">
    <source>
        <dbReference type="ARBA" id="ARBA00022490"/>
    </source>
</evidence>
<evidence type="ECO:0000256" key="2">
    <source>
        <dbReference type="ARBA" id="ARBA00022552"/>
    </source>
</evidence>
<comment type="caution">
    <text evidence="7">The sequence shown here is derived from an EMBL/GenBank/DDBJ whole genome shotgun (WGS) entry which is preliminary data.</text>
</comment>
<organism evidence="7 8">
    <name type="scientific">Hyphobacterium lacteum</name>
    <dbReference type="NCBI Taxonomy" id="3116575"/>
    <lineage>
        <taxon>Bacteria</taxon>
        <taxon>Pseudomonadati</taxon>
        <taxon>Pseudomonadota</taxon>
        <taxon>Alphaproteobacteria</taxon>
        <taxon>Maricaulales</taxon>
        <taxon>Maricaulaceae</taxon>
        <taxon>Hyphobacterium</taxon>
    </lineage>
</organism>
<keyword evidence="3 6" id="KW-0489">Methyltransferase</keyword>
<evidence type="ECO:0000256" key="6">
    <source>
        <dbReference type="HAMAP-Rule" id="MF_00074"/>
    </source>
</evidence>
<evidence type="ECO:0000256" key="4">
    <source>
        <dbReference type="ARBA" id="ARBA00022679"/>
    </source>
</evidence>
<dbReference type="Gene3D" id="3.40.50.150">
    <property type="entry name" value="Vaccinia Virus protein VP39"/>
    <property type="match status" value="1"/>
</dbReference>
<dbReference type="EC" id="2.1.1.170" evidence="6"/>
<dbReference type="HAMAP" id="MF_00074">
    <property type="entry name" value="16SrRNA_methyltr_G"/>
    <property type="match status" value="1"/>
</dbReference>
<feature type="binding site" evidence="6">
    <location>
        <position position="143"/>
    </location>
    <ligand>
        <name>S-adenosyl-L-methionine</name>
        <dbReference type="ChEBI" id="CHEBI:59789"/>
    </ligand>
</feature>
<comment type="catalytic activity">
    <reaction evidence="6">
        <text>guanosine(527) in 16S rRNA + S-adenosyl-L-methionine = N(7)-methylguanosine(527) in 16S rRNA + S-adenosyl-L-homocysteine</text>
        <dbReference type="Rhea" id="RHEA:42732"/>
        <dbReference type="Rhea" id="RHEA-COMP:10209"/>
        <dbReference type="Rhea" id="RHEA-COMP:10210"/>
        <dbReference type="ChEBI" id="CHEBI:57856"/>
        <dbReference type="ChEBI" id="CHEBI:59789"/>
        <dbReference type="ChEBI" id="CHEBI:74269"/>
        <dbReference type="ChEBI" id="CHEBI:74480"/>
        <dbReference type="EC" id="2.1.1.170"/>
    </reaction>
</comment>
<dbReference type="RefSeq" id="WP_330199282.1">
    <property type="nucleotide sequence ID" value="NZ_JAZDRP010000005.1"/>
</dbReference>
<evidence type="ECO:0000313" key="7">
    <source>
        <dbReference type="EMBL" id="MEE2526619.1"/>
    </source>
</evidence>
<evidence type="ECO:0000313" key="8">
    <source>
        <dbReference type="Proteomes" id="UP001354971"/>
    </source>
</evidence>
<evidence type="ECO:0000256" key="5">
    <source>
        <dbReference type="ARBA" id="ARBA00022691"/>
    </source>
</evidence>
<comment type="function">
    <text evidence="6">Specifically methylates the N7 position of guanine in position 527 of 16S rRNA.</text>
</comment>
<sequence>MSFTSEDFQKATGVSRETLEAFERWRLLLDETNRTTNLVGRSTMADFWKRHALDGIQLLDHAPENGKSWLDFGAGAGIPGIAIALAMKDCGLSESTLLMVESVGKKARFIERSLEVTGAPGRIENCRIEALDPENRFDVITARAVAALDKLLWYTFPLLKSEGICLFPKGQRYRQELTDARKYWTFDEDVLPSLTSDDGVILRLSAIRPKKGNRHARHPA</sequence>
<name>A0ABU7LTE4_9PROT</name>
<dbReference type="InterPro" id="IPR029063">
    <property type="entry name" value="SAM-dependent_MTases_sf"/>
</dbReference>
<reference evidence="7 8" key="1">
    <citation type="submission" date="2024-01" db="EMBL/GenBank/DDBJ databases">
        <title>Hyphobacterium bacterium isolated from marine sediment.</title>
        <authorList>
            <person name="Zhao S."/>
        </authorList>
    </citation>
    <scope>NUCLEOTIDE SEQUENCE [LARGE SCALE GENOMIC DNA]</scope>
    <source>
        <strain evidence="8">HN65</strain>
    </source>
</reference>